<evidence type="ECO:0000259" key="1">
    <source>
        <dbReference type="PROSITE" id="PS51186"/>
    </source>
</evidence>
<proteinExistence type="predicted"/>
<gene>
    <name evidence="2" type="ORF">LNKW23_22480</name>
</gene>
<dbReference type="InterPro" id="IPR000182">
    <property type="entry name" value="GNAT_dom"/>
</dbReference>
<dbReference type="InterPro" id="IPR016181">
    <property type="entry name" value="Acyl_CoA_acyltransferase"/>
</dbReference>
<sequence>MHRMRTAWMSPTPTFQLNTYNLTAAPATREAVPLLHELSIGVGWPHRPEDWEVVIDLGTGVIARDEIGRVVGSALCTTRLDRLAHIGMVITTPKLQELGAGRWMMEHVLEIAGDRLKVLNATRAAYRLYIALGFIPQGQVHQHNGKVTACPAAPAPAKGAIREMTPDDHAAVHALDTAAFGAARPMVIDRILPVSTGTVLEREGRVAGFALCRRFGRGHVVGPIVAEDDNAAVALTAPHVRAHVGSFLRVDTRQPDGDFRAFLLAAGISHFDTVTRMTRDGTLPETGPAITYALINQALG</sequence>
<name>A0ABQ6LQR4_9RHOB</name>
<accession>A0ABQ6LQR4</accession>
<comment type="caution">
    <text evidence="2">The sequence shown here is derived from an EMBL/GenBank/DDBJ whole genome shotgun (WGS) entry which is preliminary data.</text>
</comment>
<dbReference type="Proteomes" id="UP001239909">
    <property type="component" value="Unassembled WGS sequence"/>
</dbReference>
<evidence type="ECO:0000313" key="2">
    <source>
        <dbReference type="EMBL" id="GMG83035.1"/>
    </source>
</evidence>
<dbReference type="PANTHER" id="PTHR47237">
    <property type="entry name" value="SLL0310 PROTEIN"/>
    <property type="match status" value="1"/>
</dbReference>
<evidence type="ECO:0000313" key="3">
    <source>
        <dbReference type="Proteomes" id="UP001239909"/>
    </source>
</evidence>
<dbReference type="Gene3D" id="3.40.630.90">
    <property type="match status" value="1"/>
</dbReference>
<dbReference type="InterPro" id="IPR041496">
    <property type="entry name" value="YitH/HolE_GNAT"/>
</dbReference>
<organism evidence="2 3">
    <name type="scientific">Paralimibaculum aggregatum</name>
    <dbReference type="NCBI Taxonomy" id="3036245"/>
    <lineage>
        <taxon>Bacteria</taxon>
        <taxon>Pseudomonadati</taxon>
        <taxon>Pseudomonadota</taxon>
        <taxon>Alphaproteobacteria</taxon>
        <taxon>Rhodobacterales</taxon>
        <taxon>Paracoccaceae</taxon>
        <taxon>Paralimibaculum</taxon>
    </lineage>
</organism>
<dbReference type="Gene3D" id="3.40.630.30">
    <property type="match status" value="1"/>
</dbReference>
<dbReference type="CDD" id="cd04301">
    <property type="entry name" value="NAT_SF"/>
    <property type="match status" value="1"/>
</dbReference>
<dbReference type="EMBL" id="BSYI01000015">
    <property type="protein sequence ID" value="GMG83035.1"/>
    <property type="molecule type" value="Genomic_DNA"/>
</dbReference>
<dbReference type="Pfam" id="PF00583">
    <property type="entry name" value="Acetyltransf_1"/>
    <property type="match status" value="1"/>
</dbReference>
<dbReference type="PANTHER" id="PTHR47237:SF2">
    <property type="entry name" value="BLL4206 PROTEIN"/>
    <property type="match status" value="1"/>
</dbReference>
<keyword evidence="3" id="KW-1185">Reference proteome</keyword>
<protein>
    <submittedName>
        <fullName evidence="2">GNAT family N-acetyltransferase</fullName>
    </submittedName>
</protein>
<dbReference type="Pfam" id="PF18014">
    <property type="entry name" value="Acetyltransf_18"/>
    <property type="match status" value="1"/>
</dbReference>
<dbReference type="InterPro" id="IPR052729">
    <property type="entry name" value="Acyl/Acetyltrans_Enzymes"/>
</dbReference>
<feature type="domain" description="N-acetyltransferase" evidence="1">
    <location>
        <begin position="22"/>
        <end position="153"/>
    </location>
</feature>
<reference evidence="2 3" key="1">
    <citation type="submission" date="2023-04" db="EMBL/GenBank/DDBJ databases">
        <title>Marinoamorphus aggregata gen. nov., sp. Nov., isolate from tissue of brittle star Ophioplocus japonicus.</title>
        <authorList>
            <person name="Kawano K."/>
            <person name="Sawayama S."/>
            <person name="Nakagawa S."/>
        </authorList>
    </citation>
    <scope>NUCLEOTIDE SEQUENCE [LARGE SCALE GENOMIC DNA]</scope>
    <source>
        <strain evidence="2 3">NKW23</strain>
    </source>
</reference>
<dbReference type="SUPFAM" id="SSF55729">
    <property type="entry name" value="Acyl-CoA N-acyltransferases (Nat)"/>
    <property type="match status" value="1"/>
</dbReference>
<dbReference type="PROSITE" id="PS51186">
    <property type="entry name" value="GNAT"/>
    <property type="match status" value="1"/>
</dbReference>